<evidence type="ECO:0000313" key="3">
    <source>
        <dbReference type="Proteomes" id="UP001430953"/>
    </source>
</evidence>
<reference evidence="2 3" key="1">
    <citation type="submission" date="2023-03" db="EMBL/GenBank/DDBJ databases">
        <title>High recombination rates correlate with genetic variation in Cardiocondyla obscurior ants.</title>
        <authorList>
            <person name="Errbii M."/>
        </authorList>
    </citation>
    <scope>NUCLEOTIDE SEQUENCE [LARGE SCALE GENOMIC DNA]</scope>
    <source>
        <strain evidence="2">Alpha-2009</strain>
        <tissue evidence="2">Whole body</tissue>
    </source>
</reference>
<dbReference type="EMBL" id="JADYXP020000019">
    <property type="protein sequence ID" value="KAL0105276.1"/>
    <property type="molecule type" value="Genomic_DNA"/>
</dbReference>
<protein>
    <submittedName>
        <fullName evidence="2">Uncharacterized protein</fullName>
    </submittedName>
</protein>
<feature type="region of interest" description="Disordered" evidence="1">
    <location>
        <begin position="1"/>
        <end position="24"/>
    </location>
</feature>
<name>A0AAW2ENH1_9HYME</name>
<dbReference type="AlphaFoldDB" id="A0AAW2ENH1"/>
<evidence type="ECO:0000256" key="1">
    <source>
        <dbReference type="SAM" id="MobiDB-lite"/>
    </source>
</evidence>
<evidence type="ECO:0000313" key="2">
    <source>
        <dbReference type="EMBL" id="KAL0105276.1"/>
    </source>
</evidence>
<gene>
    <name evidence="2" type="ORF">PUN28_016726</name>
</gene>
<sequence>MQQPRTCVRRLLPPPPPSREKSQTQRIHFNFRFAADKRKTDRGSSLKALGGPNAIKNHEGSMTLIMVLTCPSFSSFRLLESLSRSGVRLRNFSGGETERWPSLSSGRAIGLRSSGVSAAARCCWRSAGFSNACACAWTAAAAAAGCGGGAKCGGTPAAAAAAAAPAKPSRPPGGRPPTTAPWGSCCAWICCCNVKTKKKYFISIESSSRLPFFIFFFFSR</sequence>
<dbReference type="Proteomes" id="UP001430953">
    <property type="component" value="Unassembled WGS sequence"/>
</dbReference>
<comment type="caution">
    <text evidence="2">The sequence shown here is derived from an EMBL/GenBank/DDBJ whole genome shotgun (WGS) entry which is preliminary data.</text>
</comment>
<accession>A0AAW2ENH1</accession>
<proteinExistence type="predicted"/>
<organism evidence="2 3">
    <name type="scientific">Cardiocondyla obscurior</name>
    <dbReference type="NCBI Taxonomy" id="286306"/>
    <lineage>
        <taxon>Eukaryota</taxon>
        <taxon>Metazoa</taxon>
        <taxon>Ecdysozoa</taxon>
        <taxon>Arthropoda</taxon>
        <taxon>Hexapoda</taxon>
        <taxon>Insecta</taxon>
        <taxon>Pterygota</taxon>
        <taxon>Neoptera</taxon>
        <taxon>Endopterygota</taxon>
        <taxon>Hymenoptera</taxon>
        <taxon>Apocrita</taxon>
        <taxon>Aculeata</taxon>
        <taxon>Formicoidea</taxon>
        <taxon>Formicidae</taxon>
        <taxon>Myrmicinae</taxon>
        <taxon>Cardiocondyla</taxon>
    </lineage>
</organism>
<keyword evidence="3" id="KW-1185">Reference proteome</keyword>